<dbReference type="Proteomes" id="UP001054945">
    <property type="component" value="Unassembled WGS sequence"/>
</dbReference>
<accession>A0AAV4SMW1</accession>
<proteinExistence type="predicted"/>
<name>A0AAV4SMW1_CAEEX</name>
<reference evidence="1 2" key="1">
    <citation type="submission" date="2021-06" db="EMBL/GenBank/DDBJ databases">
        <title>Caerostris extrusa draft genome.</title>
        <authorList>
            <person name="Kono N."/>
            <person name="Arakawa K."/>
        </authorList>
    </citation>
    <scope>NUCLEOTIDE SEQUENCE [LARGE SCALE GENOMIC DNA]</scope>
</reference>
<keyword evidence="2" id="KW-1185">Reference proteome</keyword>
<dbReference type="EMBL" id="BPLR01009669">
    <property type="protein sequence ID" value="GIY33677.1"/>
    <property type="molecule type" value="Genomic_DNA"/>
</dbReference>
<comment type="caution">
    <text evidence="1">The sequence shown here is derived from an EMBL/GenBank/DDBJ whole genome shotgun (WGS) entry which is preliminary data.</text>
</comment>
<protein>
    <submittedName>
        <fullName evidence="1">Uncharacterized protein</fullName>
    </submittedName>
</protein>
<evidence type="ECO:0000313" key="1">
    <source>
        <dbReference type="EMBL" id="GIY33677.1"/>
    </source>
</evidence>
<dbReference type="AlphaFoldDB" id="A0AAV4SMW1"/>
<gene>
    <name evidence="1" type="ORF">CEXT_510431</name>
</gene>
<organism evidence="1 2">
    <name type="scientific">Caerostris extrusa</name>
    <name type="common">Bark spider</name>
    <name type="synonym">Caerostris bankana</name>
    <dbReference type="NCBI Taxonomy" id="172846"/>
    <lineage>
        <taxon>Eukaryota</taxon>
        <taxon>Metazoa</taxon>
        <taxon>Ecdysozoa</taxon>
        <taxon>Arthropoda</taxon>
        <taxon>Chelicerata</taxon>
        <taxon>Arachnida</taxon>
        <taxon>Araneae</taxon>
        <taxon>Araneomorphae</taxon>
        <taxon>Entelegynae</taxon>
        <taxon>Araneoidea</taxon>
        <taxon>Araneidae</taxon>
        <taxon>Caerostris</taxon>
    </lineage>
</organism>
<evidence type="ECO:0000313" key="2">
    <source>
        <dbReference type="Proteomes" id="UP001054945"/>
    </source>
</evidence>
<sequence length="78" mass="8605">MHWRAVFCRRSENRSAPSSRRMESSVIRRPSLSFPSPEASLSLVLLKIGSVGHGNSAFSRRIFKAKNAEDYVAPSIGG</sequence>